<evidence type="ECO:0000313" key="3">
    <source>
        <dbReference type="Proteomes" id="UP000235786"/>
    </source>
</evidence>
<dbReference type="STRING" id="1149755.A0A2J6R663"/>
<gene>
    <name evidence="2" type="ORF">L207DRAFT_589534</name>
</gene>
<organism evidence="2 3">
    <name type="scientific">Hyaloscypha variabilis (strain UAMH 11265 / GT02V1 / F)</name>
    <name type="common">Meliniomyces variabilis</name>
    <dbReference type="NCBI Taxonomy" id="1149755"/>
    <lineage>
        <taxon>Eukaryota</taxon>
        <taxon>Fungi</taxon>
        <taxon>Dikarya</taxon>
        <taxon>Ascomycota</taxon>
        <taxon>Pezizomycotina</taxon>
        <taxon>Leotiomycetes</taxon>
        <taxon>Helotiales</taxon>
        <taxon>Hyaloscyphaceae</taxon>
        <taxon>Hyaloscypha</taxon>
        <taxon>Hyaloscypha variabilis</taxon>
    </lineage>
</organism>
<accession>A0A2J6R663</accession>
<keyword evidence="1" id="KW-0732">Signal</keyword>
<proteinExistence type="predicted"/>
<evidence type="ECO:0000256" key="1">
    <source>
        <dbReference type="SAM" id="SignalP"/>
    </source>
</evidence>
<evidence type="ECO:0008006" key="4">
    <source>
        <dbReference type="Google" id="ProtNLM"/>
    </source>
</evidence>
<dbReference type="AlphaFoldDB" id="A0A2J6R663"/>
<name>A0A2J6R663_HYAVF</name>
<dbReference type="EMBL" id="KZ613955">
    <property type="protein sequence ID" value="PMD33985.1"/>
    <property type="molecule type" value="Genomic_DNA"/>
</dbReference>
<sequence>MKPTLSHLPSLILILFSFLTFCTADVPPVANLTFYGVWITAGPDAILTKFESTITLPPGSPDPSPSNDVQAFWPGMETAADNAVFQNVITNQGGGAGEWYLLPYYCCNPAKPLADQMRVWPGDTVKNVFSLDLPTMKWYNNWVVTPGPQGNAAGQVPFGGGFVFDPSIDTLTHGAPYTGALLTIELQDQGTWDFGAVEWSNVIVEANTTDTEWCSNGPTGGSNWKWSASKGTYSTSDGNLTTCYFASVVLESPDPPN</sequence>
<dbReference type="Proteomes" id="UP000235786">
    <property type="component" value="Unassembled WGS sequence"/>
</dbReference>
<evidence type="ECO:0000313" key="2">
    <source>
        <dbReference type="EMBL" id="PMD33985.1"/>
    </source>
</evidence>
<keyword evidence="3" id="KW-1185">Reference proteome</keyword>
<dbReference type="OrthoDB" id="3360643at2759"/>
<feature type="chain" id="PRO_5014337180" description="Concanavalin A-like lectin/glucanase" evidence="1">
    <location>
        <begin position="25"/>
        <end position="257"/>
    </location>
</feature>
<reference evidence="2 3" key="1">
    <citation type="submission" date="2016-04" db="EMBL/GenBank/DDBJ databases">
        <title>A degradative enzymes factory behind the ericoid mycorrhizal symbiosis.</title>
        <authorList>
            <consortium name="DOE Joint Genome Institute"/>
            <person name="Martino E."/>
            <person name="Morin E."/>
            <person name="Grelet G."/>
            <person name="Kuo A."/>
            <person name="Kohler A."/>
            <person name="Daghino S."/>
            <person name="Barry K."/>
            <person name="Choi C."/>
            <person name="Cichocki N."/>
            <person name="Clum A."/>
            <person name="Copeland A."/>
            <person name="Hainaut M."/>
            <person name="Haridas S."/>
            <person name="Labutti K."/>
            <person name="Lindquist E."/>
            <person name="Lipzen A."/>
            <person name="Khouja H.-R."/>
            <person name="Murat C."/>
            <person name="Ohm R."/>
            <person name="Olson A."/>
            <person name="Spatafora J."/>
            <person name="Veneault-Fourrey C."/>
            <person name="Henrissat B."/>
            <person name="Grigoriev I."/>
            <person name="Martin F."/>
            <person name="Perotto S."/>
        </authorList>
    </citation>
    <scope>NUCLEOTIDE SEQUENCE [LARGE SCALE GENOMIC DNA]</scope>
    <source>
        <strain evidence="2 3">F</strain>
    </source>
</reference>
<protein>
    <recommendedName>
        <fullName evidence="4">Concanavalin A-like lectin/glucanase</fullName>
    </recommendedName>
</protein>
<feature type="signal peptide" evidence="1">
    <location>
        <begin position="1"/>
        <end position="24"/>
    </location>
</feature>